<feature type="binding site" evidence="1">
    <location>
        <position position="180"/>
    </location>
    <ligand>
        <name>Zn(2+)</name>
        <dbReference type="ChEBI" id="CHEBI:29105"/>
    </ligand>
</feature>
<dbReference type="Gene3D" id="1.10.340.30">
    <property type="entry name" value="Hypothetical protein, domain 2"/>
    <property type="match status" value="1"/>
</dbReference>
<keyword evidence="1" id="KW-0479">Metal-binding</keyword>
<keyword evidence="3" id="KW-1185">Reference proteome</keyword>
<dbReference type="GO" id="GO:0008725">
    <property type="term" value="F:DNA-3-methyladenine glycosylase activity"/>
    <property type="evidence" value="ECO:0007669"/>
    <property type="project" value="InterPro"/>
</dbReference>
<keyword evidence="1" id="KW-0862">Zinc</keyword>
<dbReference type="PANTHER" id="PTHR30037">
    <property type="entry name" value="DNA-3-METHYLADENINE GLYCOSYLASE 1"/>
    <property type="match status" value="1"/>
</dbReference>
<dbReference type="OrthoDB" id="9807664at2"/>
<sequence length="188" mass="21776">MEKHRCDWAEGSDRLLKYHDERWGNPCHDNKELFKMLTLEIFQAGLAWDTVLKFESGLTEVFKQFDVQKVSQTSLNDQQKMYEDKRIIRNHAKIDATIANAQAIESLEEDGSDLNELVWGAFREAPLDLHGTLTELTAIREFTKPLCKTFKQLGFLRVGPTTCFSFLQAVGVVNDHRLDCYRHQELLQ</sequence>
<dbReference type="PANTHER" id="PTHR30037:SF4">
    <property type="entry name" value="DNA-3-METHYLADENINE GLYCOSYLASE I"/>
    <property type="match status" value="1"/>
</dbReference>
<dbReference type="SUPFAM" id="SSF48150">
    <property type="entry name" value="DNA-glycosylase"/>
    <property type="match status" value="1"/>
</dbReference>
<dbReference type="InterPro" id="IPR052891">
    <property type="entry name" value="DNA-3mA_glycosylase"/>
</dbReference>
<dbReference type="GO" id="GO:0046872">
    <property type="term" value="F:metal ion binding"/>
    <property type="evidence" value="ECO:0007669"/>
    <property type="project" value="UniProtKB-KW"/>
</dbReference>
<reference evidence="2 3" key="1">
    <citation type="journal article" date="2019" name="Appl. Microbiol. Biotechnol.">
        <title>Uncovering carbohydrate metabolism through a genotype-phenotype association study of 56 lactic acid bacteria genomes.</title>
        <authorList>
            <person name="Buron-Moles G."/>
            <person name="Chailyan A."/>
            <person name="Dolejs I."/>
            <person name="Forster J."/>
            <person name="Miks M.H."/>
        </authorList>
    </citation>
    <scope>NUCLEOTIDE SEQUENCE [LARGE SCALE GENOMIC DNA]</scope>
    <source>
        <strain evidence="2 3">ATCC 49373</strain>
    </source>
</reference>
<feature type="binding site" evidence="1">
    <location>
        <position position="19"/>
    </location>
    <ligand>
        <name>Zn(2+)</name>
        <dbReference type="ChEBI" id="CHEBI:29105"/>
    </ligand>
</feature>
<feature type="binding site" evidence="1">
    <location>
        <position position="176"/>
    </location>
    <ligand>
        <name>Zn(2+)</name>
        <dbReference type="ChEBI" id="CHEBI:29105"/>
    </ligand>
</feature>
<dbReference type="STRING" id="1122149.FD44_GL001710"/>
<dbReference type="GO" id="GO:0006284">
    <property type="term" value="P:base-excision repair"/>
    <property type="evidence" value="ECO:0007669"/>
    <property type="project" value="InterPro"/>
</dbReference>
<dbReference type="AlphaFoldDB" id="A0A4R5NHA4"/>
<dbReference type="InterPro" id="IPR011257">
    <property type="entry name" value="DNA_glycosylase"/>
</dbReference>
<dbReference type="Proteomes" id="UP000294854">
    <property type="component" value="Unassembled WGS sequence"/>
</dbReference>
<evidence type="ECO:0000313" key="2">
    <source>
        <dbReference type="EMBL" id="TDG73208.1"/>
    </source>
</evidence>
<dbReference type="EMBL" id="PUFO01000090">
    <property type="protein sequence ID" value="TDG73208.1"/>
    <property type="molecule type" value="Genomic_DNA"/>
</dbReference>
<dbReference type="RefSeq" id="WP_010620664.1">
    <property type="nucleotide sequence ID" value="NZ_CP042371.1"/>
</dbReference>
<organism evidence="2 3">
    <name type="scientific">Secundilactobacillus malefermentans</name>
    <dbReference type="NCBI Taxonomy" id="176292"/>
    <lineage>
        <taxon>Bacteria</taxon>
        <taxon>Bacillati</taxon>
        <taxon>Bacillota</taxon>
        <taxon>Bacilli</taxon>
        <taxon>Lactobacillales</taxon>
        <taxon>Lactobacillaceae</taxon>
        <taxon>Secundilactobacillus</taxon>
    </lineage>
</organism>
<accession>A0A4R5NHA4</accession>
<proteinExistence type="predicted"/>
<comment type="caution">
    <text evidence="2">The sequence shown here is derived from an EMBL/GenBank/DDBJ whole genome shotgun (WGS) entry which is preliminary data.</text>
</comment>
<dbReference type="Pfam" id="PF03352">
    <property type="entry name" value="Adenine_glyco"/>
    <property type="match status" value="1"/>
</dbReference>
<evidence type="ECO:0008006" key="4">
    <source>
        <dbReference type="Google" id="ProtNLM"/>
    </source>
</evidence>
<gene>
    <name evidence="2" type="ORF">C5L31_000455</name>
</gene>
<feature type="binding site" evidence="1">
    <location>
        <position position="6"/>
    </location>
    <ligand>
        <name>Zn(2+)</name>
        <dbReference type="ChEBI" id="CHEBI:29105"/>
    </ligand>
</feature>
<protein>
    <recommendedName>
        <fullName evidence="4">DNA-3-methyladenine glycosylase I</fullName>
    </recommendedName>
</protein>
<evidence type="ECO:0000256" key="1">
    <source>
        <dbReference type="PIRSR" id="PIRSR605019-1"/>
    </source>
</evidence>
<name>A0A4R5NHA4_9LACO</name>
<dbReference type="InterPro" id="IPR005019">
    <property type="entry name" value="Adenine_glyco"/>
</dbReference>
<evidence type="ECO:0000313" key="3">
    <source>
        <dbReference type="Proteomes" id="UP000294854"/>
    </source>
</evidence>